<feature type="non-terminal residue" evidence="1">
    <location>
        <position position="406"/>
    </location>
</feature>
<dbReference type="EMBL" id="UINC01075877">
    <property type="protein sequence ID" value="SVC14494.1"/>
    <property type="molecule type" value="Genomic_DNA"/>
</dbReference>
<gene>
    <name evidence="1" type="ORF">METZ01_LOCUS267348</name>
</gene>
<protein>
    <recommendedName>
        <fullName evidence="2">DUF1015 domain-containing protein</fullName>
    </recommendedName>
</protein>
<evidence type="ECO:0000313" key="1">
    <source>
        <dbReference type="EMBL" id="SVC14494.1"/>
    </source>
</evidence>
<sequence length="406" mass="46201">MVDIRPFKGYSYAPSSVSDLSSVVAPPYDVITDQEREDFASKSPLNFIHITLPANYESGRSDPDFYEQAASQWISFKTNHTVEQSDSPNIWCLKETYDKNDGQPVTRFGFITELSLEGESDRFVLRHEKTHRAPQMDRMKLYEATRANLSPLFFIYQDDPNETKNFLEHFKTSESRRAELDHHGKVSLEFSSMDDEVWIQNFCQSFKDKYVLIADGHHRYEASRIFHKKNIDEAIDSSAVMAYIVPASSPGLIVHATHRAVHGLADFDETKFLKLLKDRFTFDSSQNGSHQIEVLTRAKGKFTITPNEQTLEHLKKQHNSPDFSVIILEEIVLREILGLSQSQKSSVGNLKYFQNSDSAFDSVNSGEWDAAFLLDPVPLNDLFSVTKSGGILPQKSTYFYPKVATG</sequence>
<dbReference type="PANTHER" id="PTHR36454:SF1">
    <property type="entry name" value="DUF1015 DOMAIN-CONTAINING PROTEIN"/>
    <property type="match status" value="1"/>
</dbReference>
<dbReference type="InterPro" id="IPR008323">
    <property type="entry name" value="UCP033563"/>
</dbReference>
<dbReference type="AlphaFoldDB" id="A0A382JPT9"/>
<organism evidence="1">
    <name type="scientific">marine metagenome</name>
    <dbReference type="NCBI Taxonomy" id="408172"/>
    <lineage>
        <taxon>unclassified sequences</taxon>
        <taxon>metagenomes</taxon>
        <taxon>ecological metagenomes</taxon>
    </lineage>
</organism>
<reference evidence="1" key="1">
    <citation type="submission" date="2018-05" db="EMBL/GenBank/DDBJ databases">
        <authorList>
            <person name="Lanie J.A."/>
            <person name="Ng W.-L."/>
            <person name="Kazmierczak K.M."/>
            <person name="Andrzejewski T.M."/>
            <person name="Davidsen T.M."/>
            <person name="Wayne K.J."/>
            <person name="Tettelin H."/>
            <person name="Glass J.I."/>
            <person name="Rusch D."/>
            <person name="Podicherti R."/>
            <person name="Tsui H.-C.T."/>
            <person name="Winkler M.E."/>
        </authorList>
    </citation>
    <scope>NUCLEOTIDE SEQUENCE</scope>
</reference>
<dbReference type="PANTHER" id="PTHR36454">
    <property type="entry name" value="LMO2823 PROTEIN"/>
    <property type="match status" value="1"/>
</dbReference>
<proteinExistence type="predicted"/>
<accession>A0A382JPT9</accession>
<evidence type="ECO:0008006" key="2">
    <source>
        <dbReference type="Google" id="ProtNLM"/>
    </source>
</evidence>
<dbReference type="Pfam" id="PF06245">
    <property type="entry name" value="DUF1015"/>
    <property type="match status" value="1"/>
</dbReference>
<name>A0A382JPT9_9ZZZZ</name>